<dbReference type="RefSeq" id="WP_138930598.1">
    <property type="nucleotide sequence ID" value="NZ_SWMU01000001.1"/>
</dbReference>
<evidence type="ECO:0000313" key="6">
    <source>
        <dbReference type="EMBL" id="TKS56894.1"/>
    </source>
</evidence>
<dbReference type="InterPro" id="IPR032808">
    <property type="entry name" value="DoxX"/>
</dbReference>
<dbReference type="EMBL" id="SWMU01000001">
    <property type="protein sequence ID" value="TKS56894.1"/>
    <property type="molecule type" value="Genomic_DNA"/>
</dbReference>
<dbReference type="GO" id="GO:0016020">
    <property type="term" value="C:membrane"/>
    <property type="evidence" value="ECO:0007669"/>
    <property type="project" value="UniProtKB-SubCell"/>
</dbReference>
<evidence type="ECO:0000256" key="4">
    <source>
        <dbReference type="ARBA" id="ARBA00023136"/>
    </source>
</evidence>
<evidence type="ECO:0000256" key="3">
    <source>
        <dbReference type="ARBA" id="ARBA00022989"/>
    </source>
</evidence>
<sequence>MSSFTFCILLSSISFLGYALAYFMGTKMKNEFVRFGLEKYALITIVFEIIGAIGLLVGHFLDIPLLLKISAIGLTLMMFLGILVRIKVKDGLFVILPAFFFFVLNAFITWFSFN</sequence>
<reference evidence="6 7" key="1">
    <citation type="submission" date="2019-04" db="EMBL/GenBank/DDBJ databases">
        <title>Psychroflexus halotolerans sp. nov., isolated from a marine solar saltern.</title>
        <authorList>
            <person name="Feng X."/>
        </authorList>
    </citation>
    <scope>NUCLEOTIDE SEQUENCE [LARGE SCALE GENOMIC DNA]</scope>
    <source>
        <strain evidence="6 7">WDS2C27</strain>
    </source>
</reference>
<feature type="transmembrane region" description="Helical" evidence="5">
    <location>
        <begin position="65"/>
        <end position="86"/>
    </location>
</feature>
<comment type="subcellular location">
    <subcellularLocation>
        <location evidence="1">Membrane</location>
        <topology evidence="1">Multi-pass membrane protein</topology>
    </subcellularLocation>
</comment>
<dbReference type="Pfam" id="PF13564">
    <property type="entry name" value="DoxX_2"/>
    <property type="match status" value="1"/>
</dbReference>
<evidence type="ECO:0000256" key="5">
    <source>
        <dbReference type="SAM" id="Phobius"/>
    </source>
</evidence>
<evidence type="ECO:0000256" key="1">
    <source>
        <dbReference type="ARBA" id="ARBA00004141"/>
    </source>
</evidence>
<feature type="transmembrane region" description="Helical" evidence="5">
    <location>
        <begin position="92"/>
        <end position="113"/>
    </location>
</feature>
<protein>
    <recommendedName>
        <fullName evidence="8">DoxX family protein</fullName>
    </recommendedName>
</protein>
<keyword evidence="3 5" id="KW-1133">Transmembrane helix</keyword>
<accession>A0A4U5TTS7</accession>
<gene>
    <name evidence="6" type="ORF">FCN74_00260</name>
</gene>
<keyword evidence="7" id="KW-1185">Reference proteome</keyword>
<comment type="caution">
    <text evidence="6">The sequence shown here is derived from an EMBL/GenBank/DDBJ whole genome shotgun (WGS) entry which is preliminary data.</text>
</comment>
<dbReference type="AlphaFoldDB" id="A0A4U5TTS7"/>
<dbReference type="Proteomes" id="UP000306552">
    <property type="component" value="Unassembled WGS sequence"/>
</dbReference>
<name>A0A4U5TTS7_9FLAO</name>
<organism evidence="6 7">
    <name type="scientific">Mesohalobacter halotolerans</name>
    <dbReference type="NCBI Taxonomy" id="1883405"/>
    <lineage>
        <taxon>Bacteria</taxon>
        <taxon>Pseudomonadati</taxon>
        <taxon>Bacteroidota</taxon>
        <taxon>Flavobacteriia</taxon>
        <taxon>Flavobacteriales</taxon>
        <taxon>Flavobacteriaceae</taxon>
        <taxon>Mesohalobacter</taxon>
    </lineage>
</organism>
<dbReference type="OrthoDB" id="799482at2"/>
<evidence type="ECO:0008006" key="8">
    <source>
        <dbReference type="Google" id="ProtNLM"/>
    </source>
</evidence>
<evidence type="ECO:0000313" key="7">
    <source>
        <dbReference type="Proteomes" id="UP000306552"/>
    </source>
</evidence>
<keyword evidence="4 5" id="KW-0472">Membrane</keyword>
<evidence type="ECO:0000256" key="2">
    <source>
        <dbReference type="ARBA" id="ARBA00022692"/>
    </source>
</evidence>
<feature type="transmembrane region" description="Helical" evidence="5">
    <location>
        <begin position="40"/>
        <end position="58"/>
    </location>
</feature>
<proteinExistence type="predicted"/>
<keyword evidence="2 5" id="KW-0812">Transmembrane</keyword>